<dbReference type="Pfam" id="PF00001">
    <property type="entry name" value="7tm_1"/>
    <property type="match status" value="1"/>
</dbReference>
<dbReference type="PANTHER" id="PTHR45698:SF1">
    <property type="entry name" value="TRACE AMINE-ASSOCIATED RECEPTOR 13C-LIKE"/>
    <property type="match status" value="1"/>
</dbReference>
<evidence type="ECO:0000259" key="7">
    <source>
        <dbReference type="PROSITE" id="PS50262"/>
    </source>
</evidence>
<evidence type="ECO:0000256" key="2">
    <source>
        <dbReference type="ARBA" id="ARBA00022692"/>
    </source>
</evidence>
<comment type="caution">
    <text evidence="8">The sequence shown here is derived from an EMBL/GenBank/DDBJ whole genome shotgun (WGS) entry which is preliminary data.</text>
</comment>
<dbReference type="PANTHER" id="PTHR45698">
    <property type="entry name" value="TRACE AMINE-ASSOCIATED RECEPTOR 19N-RELATED"/>
    <property type="match status" value="1"/>
</dbReference>
<keyword evidence="2 5" id="KW-0812">Transmembrane</keyword>
<feature type="transmembrane region" description="Helical" evidence="6">
    <location>
        <begin position="68"/>
        <end position="94"/>
    </location>
</feature>
<evidence type="ECO:0000313" key="9">
    <source>
        <dbReference type="Proteomes" id="UP001209878"/>
    </source>
</evidence>
<dbReference type="PRINTS" id="PR00237">
    <property type="entry name" value="GPCRRHODOPSN"/>
</dbReference>
<comment type="subcellular location">
    <subcellularLocation>
        <location evidence="1">Membrane</location>
    </subcellularLocation>
</comment>
<dbReference type="EMBL" id="JAODUO010000944">
    <property type="protein sequence ID" value="KAK2172630.1"/>
    <property type="molecule type" value="Genomic_DNA"/>
</dbReference>
<feature type="transmembrane region" description="Helical" evidence="6">
    <location>
        <begin position="203"/>
        <end position="224"/>
    </location>
</feature>
<evidence type="ECO:0000256" key="1">
    <source>
        <dbReference type="ARBA" id="ARBA00004370"/>
    </source>
</evidence>
<keyword evidence="5" id="KW-0807">Transducer</keyword>
<dbReference type="SUPFAM" id="SSF81321">
    <property type="entry name" value="Family A G protein-coupled receptor-like"/>
    <property type="match status" value="1"/>
</dbReference>
<dbReference type="GO" id="GO:0004930">
    <property type="term" value="F:G protein-coupled receptor activity"/>
    <property type="evidence" value="ECO:0007669"/>
    <property type="project" value="UniProtKB-KW"/>
</dbReference>
<evidence type="ECO:0000256" key="5">
    <source>
        <dbReference type="RuleBase" id="RU000688"/>
    </source>
</evidence>
<dbReference type="CDD" id="cd00637">
    <property type="entry name" value="7tm_classA_rhodopsin-like"/>
    <property type="match status" value="1"/>
</dbReference>
<proteinExistence type="inferred from homology"/>
<dbReference type="PROSITE" id="PS50262">
    <property type="entry name" value="G_PROTEIN_RECEP_F1_2"/>
    <property type="match status" value="1"/>
</dbReference>
<feature type="transmembrane region" description="Helical" evidence="6">
    <location>
        <begin position="170"/>
        <end position="191"/>
    </location>
</feature>
<evidence type="ECO:0000256" key="3">
    <source>
        <dbReference type="ARBA" id="ARBA00022989"/>
    </source>
</evidence>
<name>A0AAD9NJT7_RIDPI</name>
<keyword evidence="5" id="KW-0297">G-protein coupled receptor</keyword>
<sequence>MTTKTLHISEDNLSGLGYEILCKFWLNEFPLWSLMISSSYSLMAITIERYMGIVHPFLHHTSFSKRRVLLMASAAWWPGPILMLCFLVSTSGIINGRCYSMAIFVSSTWKNVSGVVLFVVEYLLPITVFITCYSRMFIRLRKQVHPQATNIGNELSAQNVRVRRNILKTLLLVIIAYVLCNSFNQLTFLAFNFGAPLDFNGYYYDFTVIAMFANCCINPFVYVLQYRPYQNELRKVFCKRDAAVDVDLS</sequence>
<organism evidence="8 9">
    <name type="scientific">Ridgeia piscesae</name>
    <name type="common">Tubeworm</name>
    <dbReference type="NCBI Taxonomy" id="27915"/>
    <lineage>
        <taxon>Eukaryota</taxon>
        <taxon>Metazoa</taxon>
        <taxon>Spiralia</taxon>
        <taxon>Lophotrochozoa</taxon>
        <taxon>Annelida</taxon>
        <taxon>Polychaeta</taxon>
        <taxon>Sedentaria</taxon>
        <taxon>Canalipalpata</taxon>
        <taxon>Sabellida</taxon>
        <taxon>Siboglinidae</taxon>
        <taxon>Ridgeia</taxon>
    </lineage>
</organism>
<gene>
    <name evidence="8" type="ORF">NP493_945g00025</name>
</gene>
<evidence type="ECO:0000256" key="4">
    <source>
        <dbReference type="ARBA" id="ARBA00023136"/>
    </source>
</evidence>
<dbReference type="GO" id="GO:0016020">
    <property type="term" value="C:membrane"/>
    <property type="evidence" value="ECO:0007669"/>
    <property type="project" value="UniProtKB-SubCell"/>
</dbReference>
<feature type="domain" description="G-protein coupled receptors family 1 profile" evidence="7">
    <location>
        <begin position="37"/>
        <end position="222"/>
    </location>
</feature>
<keyword evidence="3 6" id="KW-1133">Transmembrane helix</keyword>
<reference evidence="8" key="1">
    <citation type="journal article" date="2023" name="Mol. Biol. Evol.">
        <title>Third-Generation Sequencing Reveals the Adaptive Role of the Epigenome in Three Deep-Sea Polychaetes.</title>
        <authorList>
            <person name="Perez M."/>
            <person name="Aroh O."/>
            <person name="Sun Y."/>
            <person name="Lan Y."/>
            <person name="Juniper S.K."/>
            <person name="Young C.R."/>
            <person name="Angers B."/>
            <person name="Qian P.Y."/>
        </authorList>
    </citation>
    <scope>NUCLEOTIDE SEQUENCE</scope>
    <source>
        <strain evidence="8">R07B-5</strain>
    </source>
</reference>
<feature type="transmembrane region" description="Helical" evidence="6">
    <location>
        <begin position="114"/>
        <end position="133"/>
    </location>
</feature>
<dbReference type="PROSITE" id="PS00237">
    <property type="entry name" value="G_PROTEIN_RECEP_F1_1"/>
    <property type="match status" value="1"/>
</dbReference>
<protein>
    <recommendedName>
        <fullName evidence="7">G-protein coupled receptors family 1 profile domain-containing protein</fullName>
    </recommendedName>
</protein>
<keyword evidence="5" id="KW-0675">Receptor</keyword>
<comment type="similarity">
    <text evidence="5">Belongs to the G-protein coupled receptor 1 family.</text>
</comment>
<keyword evidence="4 6" id="KW-0472">Membrane</keyword>
<evidence type="ECO:0000313" key="8">
    <source>
        <dbReference type="EMBL" id="KAK2172630.1"/>
    </source>
</evidence>
<accession>A0AAD9NJT7</accession>
<keyword evidence="9" id="KW-1185">Reference proteome</keyword>
<dbReference type="InterPro" id="IPR000276">
    <property type="entry name" value="GPCR_Rhodpsn"/>
</dbReference>
<dbReference type="Gene3D" id="1.20.1070.10">
    <property type="entry name" value="Rhodopsin 7-helix transmembrane proteins"/>
    <property type="match status" value="1"/>
</dbReference>
<dbReference type="AlphaFoldDB" id="A0AAD9NJT7"/>
<dbReference type="InterPro" id="IPR017452">
    <property type="entry name" value="GPCR_Rhodpsn_7TM"/>
</dbReference>
<evidence type="ECO:0000256" key="6">
    <source>
        <dbReference type="SAM" id="Phobius"/>
    </source>
</evidence>
<dbReference type="Proteomes" id="UP001209878">
    <property type="component" value="Unassembled WGS sequence"/>
</dbReference>